<evidence type="ECO:0000313" key="2">
    <source>
        <dbReference type="EMBL" id="NHM02197.1"/>
    </source>
</evidence>
<keyword evidence="3" id="KW-1185">Reference proteome</keyword>
<feature type="transmembrane region" description="Helical" evidence="1">
    <location>
        <begin position="12"/>
        <end position="31"/>
    </location>
</feature>
<protein>
    <submittedName>
        <fullName evidence="2">DUF4199 domain-containing protein</fullName>
    </submittedName>
</protein>
<evidence type="ECO:0000256" key="1">
    <source>
        <dbReference type="SAM" id="Phobius"/>
    </source>
</evidence>
<feature type="transmembrane region" description="Helical" evidence="1">
    <location>
        <begin position="76"/>
        <end position="94"/>
    </location>
</feature>
<dbReference type="EMBL" id="JAAJBT010000004">
    <property type="protein sequence ID" value="NHM02197.1"/>
    <property type="molecule type" value="Genomic_DNA"/>
</dbReference>
<keyword evidence="1" id="KW-1133">Transmembrane helix</keyword>
<accession>A0ABX0I4Y4</accession>
<organism evidence="2 3">
    <name type="scientific">Flavobacterium difficile</name>
    <dbReference type="NCBI Taxonomy" id="2709659"/>
    <lineage>
        <taxon>Bacteria</taxon>
        <taxon>Pseudomonadati</taxon>
        <taxon>Bacteroidota</taxon>
        <taxon>Flavobacteriia</taxon>
        <taxon>Flavobacteriales</taxon>
        <taxon>Flavobacteriaceae</taxon>
        <taxon>Flavobacterium</taxon>
    </lineage>
</organism>
<keyword evidence="1" id="KW-0472">Membrane</keyword>
<feature type="transmembrane region" description="Helical" evidence="1">
    <location>
        <begin position="37"/>
        <end position="55"/>
    </location>
</feature>
<dbReference type="Proteomes" id="UP000800984">
    <property type="component" value="Unassembled WGS sequence"/>
</dbReference>
<evidence type="ECO:0000313" key="3">
    <source>
        <dbReference type="Proteomes" id="UP000800984"/>
    </source>
</evidence>
<dbReference type="InterPro" id="IPR025250">
    <property type="entry name" value="DUF4199"/>
</dbReference>
<name>A0ABX0I4Y4_9FLAO</name>
<gene>
    <name evidence="2" type="ORF">G4D72_08765</name>
</gene>
<dbReference type="Pfam" id="PF13858">
    <property type="entry name" value="DUF4199"/>
    <property type="match status" value="1"/>
</dbReference>
<keyword evidence="1" id="KW-0812">Transmembrane</keyword>
<sequence length="181" mass="19974">MNEILKNNGIKYGVILGCLGILMHLTIYLLGGITKENAITGTVINCIFWVGYLVTRIIQCSTTKKQLNNVVTFKELFTTLTICIAIGILIAQLFNYTLNNFIDVEYGKAMNEFMNEQQVVALNAMKSITDVSSEDLKAAAETDNFSILKTLQGSAMAFLISSIMNLILAAIFKSKTNVLNE</sequence>
<proteinExistence type="predicted"/>
<dbReference type="RefSeq" id="WP_166077298.1">
    <property type="nucleotide sequence ID" value="NZ_JAAJBT010000004.1"/>
</dbReference>
<comment type="caution">
    <text evidence="2">The sequence shown here is derived from an EMBL/GenBank/DDBJ whole genome shotgun (WGS) entry which is preliminary data.</text>
</comment>
<reference evidence="2 3" key="1">
    <citation type="submission" date="2020-02" db="EMBL/GenBank/DDBJ databases">
        <authorList>
            <person name="Chen W.-M."/>
        </authorList>
    </citation>
    <scope>NUCLEOTIDE SEQUENCE [LARGE SCALE GENOMIC DNA]</scope>
    <source>
        <strain evidence="2 3">KDG-16</strain>
    </source>
</reference>
<feature type="transmembrane region" description="Helical" evidence="1">
    <location>
        <begin position="153"/>
        <end position="172"/>
    </location>
</feature>